<feature type="region of interest" description="Disordered" evidence="1">
    <location>
        <begin position="425"/>
        <end position="450"/>
    </location>
</feature>
<evidence type="ECO:0000313" key="3">
    <source>
        <dbReference type="Proteomes" id="UP001165080"/>
    </source>
</evidence>
<feature type="compositionally biased region" description="Basic and acidic residues" evidence="1">
    <location>
        <begin position="27"/>
        <end position="50"/>
    </location>
</feature>
<feature type="region of interest" description="Disordered" evidence="1">
    <location>
        <begin position="1"/>
        <end position="368"/>
    </location>
</feature>
<evidence type="ECO:0000313" key="2">
    <source>
        <dbReference type="EMBL" id="GLC61102.1"/>
    </source>
</evidence>
<feature type="compositionally biased region" description="Basic and acidic residues" evidence="1">
    <location>
        <begin position="280"/>
        <end position="292"/>
    </location>
</feature>
<reference evidence="2 3" key="1">
    <citation type="journal article" date="2023" name="Commun. Biol.">
        <title>Reorganization of the ancestral sex-determining regions during the evolution of trioecy in Pleodorina starrii.</title>
        <authorList>
            <person name="Takahashi K."/>
            <person name="Suzuki S."/>
            <person name="Kawai-Toyooka H."/>
            <person name="Yamamoto K."/>
            <person name="Hamaji T."/>
            <person name="Ootsuki R."/>
            <person name="Yamaguchi H."/>
            <person name="Kawachi M."/>
            <person name="Higashiyama T."/>
            <person name="Nozaki H."/>
        </authorList>
    </citation>
    <scope>NUCLEOTIDE SEQUENCE [LARGE SCALE GENOMIC DNA]</scope>
    <source>
        <strain evidence="2 3">NIES-4479</strain>
    </source>
</reference>
<feature type="compositionally biased region" description="Polar residues" evidence="1">
    <location>
        <begin position="328"/>
        <end position="339"/>
    </location>
</feature>
<feature type="region of interest" description="Disordered" evidence="1">
    <location>
        <begin position="467"/>
        <end position="512"/>
    </location>
</feature>
<feature type="compositionally biased region" description="Low complexity" evidence="1">
    <location>
        <begin position="486"/>
        <end position="498"/>
    </location>
</feature>
<name>A0A9W6C095_9CHLO</name>
<dbReference type="Proteomes" id="UP001165080">
    <property type="component" value="Unassembled WGS sequence"/>
</dbReference>
<feature type="compositionally biased region" description="Low complexity" evidence="1">
    <location>
        <begin position="198"/>
        <end position="251"/>
    </location>
</feature>
<keyword evidence="3" id="KW-1185">Reference proteome</keyword>
<proteinExistence type="predicted"/>
<accession>A0A9W6C095</accession>
<dbReference type="AlphaFoldDB" id="A0A9W6C095"/>
<feature type="compositionally biased region" description="Gly residues" evidence="1">
    <location>
        <begin position="296"/>
        <end position="305"/>
    </location>
</feature>
<feature type="region of interest" description="Disordered" evidence="1">
    <location>
        <begin position="382"/>
        <end position="408"/>
    </location>
</feature>
<evidence type="ECO:0000256" key="1">
    <source>
        <dbReference type="SAM" id="MobiDB-lite"/>
    </source>
</evidence>
<feature type="compositionally biased region" description="Low complexity" evidence="1">
    <location>
        <begin position="432"/>
        <end position="443"/>
    </location>
</feature>
<feature type="compositionally biased region" description="Polar residues" evidence="1">
    <location>
        <begin position="256"/>
        <end position="278"/>
    </location>
</feature>
<gene>
    <name evidence="2" type="primary">PLESTB002769</name>
    <name evidence="2" type="ORF">PLESTB_001718100</name>
</gene>
<protein>
    <submittedName>
        <fullName evidence="2">Uncharacterized protein</fullName>
    </submittedName>
</protein>
<sequence>MGCGASKGAEPTSSSAMSFPPAPKPEFTPENKPRPTTDPEEMAYAKESARPADQIVMSDVMKFEEETDSNEEETGAKQGKVAEAESVPLTVTSVLPPPPATPPAAATKPLFQTANTTSNFGDAPAESADVSYFPPQVSLQVGGGDGGYFAQQQQQQQQSLEVPALQTSLQPFDLTPAPSAPAAALPPPAPAPMFVSMASSRQLQPLPQPLSQQRQQEPQEAPDAEQQQPRELQQQRSTRLPPLQTQPQPLTESGPGPSSTSAAQPSADPWSSLQSTYRIQEPRVGGKSDSTRSRVGAGGSRGAGAGREVLVLGDDDDDFGGGGGGGLNSTANSAMNRTSGYGAGRTPVSLPPPQFGSGPKKGGWGSGAMAQAGELMLGEDDWLVKDRPPGGSGSAGLPPQPPLRQPQEQQAAVMAYNSRARMLAEEEDRHAPVALKGPAPAAKGKAEDDVLCEDVEDVDTLLEDEMEVRRDVGVSGEGMSDPSVGDAASVSGPPSVSDPSDDADGEAARPEQ</sequence>
<comment type="caution">
    <text evidence="2">The sequence shown here is derived from an EMBL/GenBank/DDBJ whole genome shotgun (WGS) entry which is preliminary data.</text>
</comment>
<organism evidence="2 3">
    <name type="scientific">Pleodorina starrii</name>
    <dbReference type="NCBI Taxonomy" id="330485"/>
    <lineage>
        <taxon>Eukaryota</taxon>
        <taxon>Viridiplantae</taxon>
        <taxon>Chlorophyta</taxon>
        <taxon>core chlorophytes</taxon>
        <taxon>Chlorophyceae</taxon>
        <taxon>CS clade</taxon>
        <taxon>Chlamydomonadales</taxon>
        <taxon>Volvocaceae</taxon>
        <taxon>Pleodorina</taxon>
    </lineage>
</organism>
<dbReference type="EMBL" id="BRXU01000042">
    <property type="protein sequence ID" value="GLC61102.1"/>
    <property type="molecule type" value="Genomic_DNA"/>
</dbReference>